<keyword evidence="2" id="KW-0548">Nucleotidyltransferase</keyword>
<dbReference type="Proteomes" id="UP001205998">
    <property type="component" value="Unassembled WGS sequence"/>
</dbReference>
<dbReference type="GO" id="GO:0004519">
    <property type="term" value="F:endonuclease activity"/>
    <property type="evidence" value="ECO:0007669"/>
    <property type="project" value="UniProtKB-KW"/>
</dbReference>
<evidence type="ECO:0000256" key="1">
    <source>
        <dbReference type="ARBA" id="ARBA00022679"/>
    </source>
</evidence>
<dbReference type="CDD" id="cd09274">
    <property type="entry name" value="RNase_HI_RT_Ty3"/>
    <property type="match status" value="1"/>
</dbReference>
<feature type="domain" description="Reverse transcriptase RNase H-like" evidence="7">
    <location>
        <begin position="127"/>
        <end position="236"/>
    </location>
</feature>
<keyword evidence="3" id="KW-0540">Nuclease</keyword>
<evidence type="ECO:0000256" key="5">
    <source>
        <dbReference type="ARBA" id="ARBA00022801"/>
    </source>
</evidence>
<dbReference type="InterPro" id="IPR043502">
    <property type="entry name" value="DNA/RNA_pol_sf"/>
</dbReference>
<evidence type="ECO:0000259" key="7">
    <source>
        <dbReference type="Pfam" id="PF17917"/>
    </source>
</evidence>
<evidence type="ECO:0000313" key="9">
    <source>
        <dbReference type="Proteomes" id="UP001205998"/>
    </source>
</evidence>
<dbReference type="SUPFAM" id="SSF56672">
    <property type="entry name" value="DNA/RNA polymerases"/>
    <property type="match status" value="1"/>
</dbReference>
<comment type="caution">
    <text evidence="8">The sequence shown here is derived from an EMBL/GenBank/DDBJ whole genome shotgun (WGS) entry which is preliminary data.</text>
</comment>
<evidence type="ECO:0000256" key="2">
    <source>
        <dbReference type="ARBA" id="ARBA00022695"/>
    </source>
</evidence>
<keyword evidence="5" id="KW-0378">Hydrolase</keyword>
<accession>A0AAD5ABX4</accession>
<reference evidence="8" key="1">
    <citation type="submission" date="2018-07" db="EMBL/GenBank/DDBJ databases">
        <title>Comparative genomics of catfishes provides insights into carnivory and benthic adaptation.</title>
        <authorList>
            <person name="Zhang Y."/>
            <person name="Wang D."/>
            <person name="Peng Z."/>
            <person name="Zheng S."/>
            <person name="Shao F."/>
            <person name="Tao W."/>
        </authorList>
    </citation>
    <scope>NUCLEOTIDE SEQUENCE</scope>
    <source>
        <strain evidence="8">Chongqing</strain>
    </source>
</reference>
<feature type="non-terminal residue" evidence="8">
    <location>
        <position position="1"/>
    </location>
</feature>
<dbReference type="Gene3D" id="3.30.70.270">
    <property type="match status" value="2"/>
</dbReference>
<dbReference type="InterPro" id="IPR043128">
    <property type="entry name" value="Rev_trsase/Diguanyl_cyclase"/>
</dbReference>
<evidence type="ECO:0000256" key="6">
    <source>
        <dbReference type="ARBA" id="ARBA00022918"/>
    </source>
</evidence>
<keyword evidence="1" id="KW-0808">Transferase</keyword>
<feature type="non-terminal residue" evidence="8">
    <location>
        <position position="257"/>
    </location>
</feature>
<evidence type="ECO:0000256" key="4">
    <source>
        <dbReference type="ARBA" id="ARBA00022759"/>
    </source>
</evidence>
<dbReference type="PANTHER" id="PTHR34072">
    <property type="entry name" value="ENZYMATIC POLYPROTEIN-RELATED"/>
    <property type="match status" value="1"/>
</dbReference>
<organism evidence="8 9">
    <name type="scientific">Silurus asotus</name>
    <name type="common">Amur catfish</name>
    <name type="synonym">Parasilurus asotus</name>
    <dbReference type="NCBI Taxonomy" id="30991"/>
    <lineage>
        <taxon>Eukaryota</taxon>
        <taxon>Metazoa</taxon>
        <taxon>Chordata</taxon>
        <taxon>Craniata</taxon>
        <taxon>Vertebrata</taxon>
        <taxon>Euteleostomi</taxon>
        <taxon>Actinopterygii</taxon>
        <taxon>Neopterygii</taxon>
        <taxon>Teleostei</taxon>
        <taxon>Ostariophysi</taxon>
        <taxon>Siluriformes</taxon>
        <taxon>Siluridae</taxon>
        <taxon>Silurus</taxon>
    </lineage>
</organism>
<dbReference type="FunFam" id="3.10.20.370:FF:000001">
    <property type="entry name" value="Retrovirus-related Pol polyprotein from transposon 17.6-like protein"/>
    <property type="match status" value="1"/>
</dbReference>
<keyword evidence="9" id="KW-1185">Reference proteome</keyword>
<gene>
    <name evidence="8" type="ORF">C0J50_11334</name>
</gene>
<name>A0AAD5ABX4_SILAS</name>
<dbReference type="GO" id="GO:0016787">
    <property type="term" value="F:hydrolase activity"/>
    <property type="evidence" value="ECO:0007669"/>
    <property type="project" value="UniProtKB-KW"/>
</dbReference>
<evidence type="ECO:0000313" key="8">
    <source>
        <dbReference type="EMBL" id="KAI5613446.1"/>
    </source>
</evidence>
<dbReference type="AlphaFoldDB" id="A0AAD5ABX4"/>
<keyword evidence="6" id="KW-0695">RNA-directed DNA polymerase</keyword>
<dbReference type="PANTHER" id="PTHR34072:SF52">
    <property type="entry name" value="RIBONUCLEASE H"/>
    <property type="match status" value="1"/>
</dbReference>
<dbReference type="GO" id="GO:0003964">
    <property type="term" value="F:RNA-directed DNA polymerase activity"/>
    <property type="evidence" value="ECO:0007669"/>
    <property type="project" value="UniProtKB-KW"/>
</dbReference>
<dbReference type="Pfam" id="PF17917">
    <property type="entry name" value="RT_RNaseH"/>
    <property type="match status" value="1"/>
</dbReference>
<keyword evidence="4" id="KW-0255">Endonuclease</keyword>
<proteinExistence type="predicted"/>
<protein>
    <recommendedName>
        <fullName evidence="7">Reverse transcriptase RNase H-like domain-containing protein</fullName>
    </recommendedName>
</protein>
<dbReference type="EMBL" id="MU562658">
    <property type="protein sequence ID" value="KAI5613446.1"/>
    <property type="molecule type" value="Genomic_DNA"/>
</dbReference>
<sequence>VFQRLSRHGLKLRTDKCQFLQRQVKFLGHVVDKSGISPDPEKTAAVQGWPVPSTVREVRAFLGLAGYYRRFIVNFARMAQPLNALLVGVSADKKSSSRKVEWSTDCQDAFVKLKTCLTQAPILAYADFSLPFVLYTDASHQGLGAVLSQIQEGQERVIAYASRSLHPAERNNANYRSFNTIERECLAIKWAVPTLRYYLLGRAFTICSDHAQLQWLHRMKDTNERITRWYLPLQPFKFEVVHRLGAQMVMANFFSRQ</sequence>
<evidence type="ECO:0000256" key="3">
    <source>
        <dbReference type="ARBA" id="ARBA00022722"/>
    </source>
</evidence>
<dbReference type="InterPro" id="IPR041373">
    <property type="entry name" value="RT_RNaseH"/>
</dbReference>
<dbReference type="FunFam" id="3.30.70.270:FF:000020">
    <property type="entry name" value="Transposon Tf2-6 polyprotein-like Protein"/>
    <property type="match status" value="1"/>
</dbReference>